<reference evidence="2" key="1">
    <citation type="submission" date="2025-08" db="UniProtKB">
        <authorList>
            <consortium name="RefSeq"/>
        </authorList>
    </citation>
    <scope>IDENTIFICATION</scope>
</reference>
<proteinExistence type="predicted"/>
<dbReference type="PANTHER" id="PTHR45913">
    <property type="entry name" value="EPM2A-INTERACTING PROTEIN 1"/>
    <property type="match status" value="1"/>
</dbReference>
<accession>A0A6P7SIP0</accession>
<keyword evidence="1" id="KW-1185">Reference proteome</keyword>
<sequence length="162" mass="19040">MLHSHEKLTAFKMKLELWHSKLDRKNFASFPLLNLFIDVNELQVDDDIVELMKQYVSIPGREISFYFSDLHNFDKYSRFIRNPFVLSVSDLPTEDNLIQEQFIDLVDNGGAIFFFRKMYCSDFGIEMARSYPDVAKMALKVLMPFPSTYECEMRFPPSLPSK</sequence>
<dbReference type="Proteomes" id="UP000515154">
    <property type="component" value="Linkage group LG6"/>
</dbReference>
<dbReference type="KEGG" id="osn:115213296"/>
<dbReference type="AlphaFoldDB" id="A0A6P7SIP0"/>
<gene>
    <name evidence="2" type="primary">LOC115213296</name>
</gene>
<protein>
    <submittedName>
        <fullName evidence="2">Protein ZBED8-like</fullName>
    </submittedName>
</protein>
<name>A0A6P7SIP0_9MOLL</name>
<evidence type="ECO:0000313" key="1">
    <source>
        <dbReference type="Proteomes" id="UP000515154"/>
    </source>
</evidence>
<evidence type="ECO:0000313" key="2">
    <source>
        <dbReference type="RefSeq" id="XP_029638090.1"/>
    </source>
</evidence>
<dbReference type="RefSeq" id="XP_029638090.1">
    <property type="nucleotide sequence ID" value="XM_029782230.1"/>
</dbReference>
<dbReference type="PANTHER" id="PTHR45913:SF22">
    <property type="entry name" value="SCAN BOX DOMAIN-CONTAINING PROTEIN"/>
    <property type="match status" value="1"/>
</dbReference>
<organism evidence="1 2">
    <name type="scientific">Octopus sinensis</name>
    <name type="common">East Asian common octopus</name>
    <dbReference type="NCBI Taxonomy" id="2607531"/>
    <lineage>
        <taxon>Eukaryota</taxon>
        <taxon>Metazoa</taxon>
        <taxon>Spiralia</taxon>
        <taxon>Lophotrochozoa</taxon>
        <taxon>Mollusca</taxon>
        <taxon>Cephalopoda</taxon>
        <taxon>Coleoidea</taxon>
        <taxon>Octopodiformes</taxon>
        <taxon>Octopoda</taxon>
        <taxon>Incirrata</taxon>
        <taxon>Octopodidae</taxon>
        <taxon>Octopus</taxon>
    </lineage>
</organism>